<dbReference type="PANTHER" id="PTHR38681">
    <property type="entry name" value="RETROVIRUS-RELATED POL POLYPROTEIN FROM TRANSPOSON 412-LIKE PROTEIN-RELATED"/>
    <property type="match status" value="1"/>
</dbReference>
<name>A0A085N8C4_9BILA</name>
<accession>A0A085N8C4</accession>
<dbReference type="InterPro" id="IPR012337">
    <property type="entry name" value="RNaseH-like_sf"/>
</dbReference>
<dbReference type="PANTHER" id="PTHR38681:SF1">
    <property type="entry name" value="RETROVIRUS-RELATED POL POLYPROTEIN FROM TRANSPOSON 412-LIKE PROTEIN"/>
    <property type="match status" value="1"/>
</dbReference>
<gene>
    <name evidence="2" type="ORF">M514_22059</name>
</gene>
<organism evidence="2">
    <name type="scientific">Trichuris suis</name>
    <name type="common">pig whipworm</name>
    <dbReference type="NCBI Taxonomy" id="68888"/>
    <lineage>
        <taxon>Eukaryota</taxon>
        <taxon>Metazoa</taxon>
        <taxon>Ecdysozoa</taxon>
        <taxon>Nematoda</taxon>
        <taxon>Enoplea</taxon>
        <taxon>Dorylaimia</taxon>
        <taxon>Trichinellida</taxon>
        <taxon>Trichuridae</taxon>
        <taxon>Trichuris</taxon>
    </lineage>
</organism>
<proteinExistence type="predicted"/>
<dbReference type="SUPFAM" id="SSF53098">
    <property type="entry name" value="Ribonuclease H-like"/>
    <property type="match status" value="1"/>
</dbReference>
<evidence type="ECO:0000259" key="1">
    <source>
        <dbReference type="PROSITE" id="PS50994"/>
    </source>
</evidence>
<feature type="domain" description="Integrase catalytic" evidence="1">
    <location>
        <begin position="30"/>
        <end position="192"/>
    </location>
</feature>
<dbReference type="AlphaFoldDB" id="A0A085N8C4"/>
<dbReference type="EMBL" id="KL367533">
    <property type="protein sequence ID" value="KFD65720.1"/>
    <property type="molecule type" value="Genomic_DNA"/>
</dbReference>
<dbReference type="Gene3D" id="3.30.420.10">
    <property type="entry name" value="Ribonuclease H-like superfamily/Ribonuclease H"/>
    <property type="match status" value="1"/>
</dbReference>
<reference evidence="2" key="1">
    <citation type="journal article" date="2014" name="Nat. Genet.">
        <title>Genome and transcriptome of the porcine whipworm Trichuris suis.</title>
        <authorList>
            <person name="Jex A.R."/>
            <person name="Nejsum P."/>
            <person name="Schwarz E.M."/>
            <person name="Hu L."/>
            <person name="Young N.D."/>
            <person name="Hall R.S."/>
            <person name="Korhonen P.K."/>
            <person name="Liao S."/>
            <person name="Thamsborg S."/>
            <person name="Xia J."/>
            <person name="Xu P."/>
            <person name="Wang S."/>
            <person name="Scheerlinck J.P."/>
            <person name="Hofmann A."/>
            <person name="Sternberg P.W."/>
            <person name="Wang J."/>
            <person name="Gasser R.B."/>
        </authorList>
    </citation>
    <scope>NUCLEOTIDE SEQUENCE [LARGE SCALE GENOMIC DNA]</scope>
    <source>
        <strain evidence="2">DCEP-RM93F</strain>
    </source>
</reference>
<dbReference type="InterPro" id="IPR001584">
    <property type="entry name" value="Integrase_cat-core"/>
</dbReference>
<sequence>MNANIRNWVRTCVKCRRCKIHSHTVTPLSHFLKPDARFNKVHLDIVGPLPTSNGCKYILSQIQRWVEALPITDTSATTVTITFVRHWVSQYGVMSTVTIYRGTQFESDLWQHLMHTLGCQRICTTAYHPIANGIVERFHRQLKVAIKVSQCPTNWTEMLPLYTLNRKGRRTAAELVFGTSLRIPGEFCQPSQQSAIQLDPTNYVHQLKRIMRGIHHFPDRTVPNRKVYVPADLAKCSHVLVRHGALRKPFTPPYDAPIESSDLDINGKTEIVSLDLLNPGFLEPQDKSEKEI</sequence>
<feature type="non-terminal residue" evidence="2">
    <location>
        <position position="292"/>
    </location>
</feature>
<protein>
    <recommendedName>
        <fullName evidence="1">Integrase catalytic domain-containing protein</fullName>
    </recommendedName>
</protein>
<dbReference type="PROSITE" id="PS50994">
    <property type="entry name" value="INTEGRASE"/>
    <property type="match status" value="1"/>
</dbReference>
<dbReference type="GO" id="GO:0015074">
    <property type="term" value="P:DNA integration"/>
    <property type="evidence" value="ECO:0007669"/>
    <property type="project" value="InterPro"/>
</dbReference>
<dbReference type="GO" id="GO:0003676">
    <property type="term" value="F:nucleic acid binding"/>
    <property type="evidence" value="ECO:0007669"/>
    <property type="project" value="InterPro"/>
</dbReference>
<dbReference type="Proteomes" id="UP000030758">
    <property type="component" value="Unassembled WGS sequence"/>
</dbReference>
<evidence type="ECO:0000313" key="2">
    <source>
        <dbReference type="EMBL" id="KFD65720.1"/>
    </source>
</evidence>
<dbReference type="InterPro" id="IPR036397">
    <property type="entry name" value="RNaseH_sf"/>
</dbReference>